<name>A0A8J6ISN9_9ALTE</name>
<dbReference type="Pfam" id="PF20420">
    <property type="entry name" value="DUF6702"/>
    <property type="match status" value="1"/>
</dbReference>
<keyword evidence="1" id="KW-0732">Signal</keyword>
<dbReference type="Proteomes" id="UP000601768">
    <property type="component" value="Unassembled WGS sequence"/>
</dbReference>
<accession>A0A8J6ISN9</accession>
<reference evidence="2" key="2">
    <citation type="submission" date="2020-08" db="EMBL/GenBank/DDBJ databases">
        <authorList>
            <person name="Lai Q."/>
        </authorList>
    </citation>
    <scope>NUCLEOTIDE SEQUENCE</scope>
    <source>
        <strain evidence="2">S27-2</strain>
    </source>
</reference>
<evidence type="ECO:0000256" key="1">
    <source>
        <dbReference type="SAM" id="SignalP"/>
    </source>
</evidence>
<comment type="caution">
    <text evidence="2">The sequence shown here is derived from an EMBL/GenBank/DDBJ whole genome shotgun (WGS) entry which is preliminary data.</text>
</comment>
<reference evidence="2" key="1">
    <citation type="journal article" date="2018" name="Int. J. Syst. Evol. Microbiol.">
        <title>Neptunicella marina gen. nov., sp. nov., isolated from surface seawater.</title>
        <authorList>
            <person name="Liu X."/>
            <person name="Lai Q."/>
            <person name="Du Y."/>
            <person name="Zhang X."/>
            <person name="Liu Z."/>
            <person name="Sun F."/>
            <person name="Shao Z."/>
        </authorList>
    </citation>
    <scope>NUCLEOTIDE SEQUENCE</scope>
    <source>
        <strain evidence="2">S27-2</strain>
    </source>
</reference>
<organism evidence="2 3">
    <name type="scientific">Neptunicella marina</name>
    <dbReference type="NCBI Taxonomy" id="2125989"/>
    <lineage>
        <taxon>Bacteria</taxon>
        <taxon>Pseudomonadati</taxon>
        <taxon>Pseudomonadota</taxon>
        <taxon>Gammaproteobacteria</taxon>
        <taxon>Alteromonadales</taxon>
        <taxon>Alteromonadaceae</taxon>
        <taxon>Neptunicella</taxon>
    </lineage>
</organism>
<sequence length="163" mass="18741">MLRLWLTLSLTVIASLMPALGHQQKAAITTVLFNARTHHIEVMHKFYLHDAEHAVRVIFGQHADILNSKETQQTFSDYVAKRFELLKDDKPLPLSKVGFEIDGKFFWVYQETDIPVELHNLSVRHNALRELWPSQINTVNIEGKDDIKTLTFTGATELLSVEF</sequence>
<keyword evidence="3" id="KW-1185">Reference proteome</keyword>
<dbReference type="InterPro" id="IPR046525">
    <property type="entry name" value="DUF6702"/>
</dbReference>
<dbReference type="RefSeq" id="WP_186505578.1">
    <property type="nucleotide sequence ID" value="NZ_JACNEP010000002.1"/>
</dbReference>
<evidence type="ECO:0000313" key="2">
    <source>
        <dbReference type="EMBL" id="MBC3765122.1"/>
    </source>
</evidence>
<gene>
    <name evidence="2" type="ORF">H8B19_04500</name>
</gene>
<dbReference type="AlphaFoldDB" id="A0A8J6ISN9"/>
<protein>
    <recommendedName>
        <fullName evidence="4">Orphan protein</fullName>
    </recommendedName>
</protein>
<feature type="chain" id="PRO_5035168834" description="Orphan protein" evidence="1">
    <location>
        <begin position="22"/>
        <end position="163"/>
    </location>
</feature>
<dbReference type="EMBL" id="JACNEP010000002">
    <property type="protein sequence ID" value="MBC3765122.1"/>
    <property type="molecule type" value="Genomic_DNA"/>
</dbReference>
<evidence type="ECO:0000313" key="3">
    <source>
        <dbReference type="Proteomes" id="UP000601768"/>
    </source>
</evidence>
<feature type="signal peptide" evidence="1">
    <location>
        <begin position="1"/>
        <end position="21"/>
    </location>
</feature>
<proteinExistence type="predicted"/>
<evidence type="ECO:0008006" key="4">
    <source>
        <dbReference type="Google" id="ProtNLM"/>
    </source>
</evidence>